<evidence type="ECO:0000313" key="1">
    <source>
        <dbReference type="EMBL" id="SFD94170.1"/>
    </source>
</evidence>
<dbReference type="RefSeq" id="WP_091498037.1">
    <property type="nucleotide sequence ID" value="NZ_FOMH01000015.1"/>
</dbReference>
<proteinExistence type="predicted"/>
<name>A0A1I1WM76_9FLAO</name>
<dbReference type="AlphaFoldDB" id="A0A1I1WM76"/>
<gene>
    <name evidence="1" type="ORF">SAMN05216297_11550</name>
</gene>
<protein>
    <submittedName>
        <fullName evidence="1">Uncharacterized protein</fullName>
    </submittedName>
</protein>
<reference evidence="2" key="1">
    <citation type="submission" date="2016-10" db="EMBL/GenBank/DDBJ databases">
        <authorList>
            <person name="Varghese N."/>
            <person name="Submissions S."/>
        </authorList>
    </citation>
    <scope>NUCLEOTIDE SEQUENCE [LARGE SCALE GENOMIC DNA]</scope>
    <source>
        <strain evidence="2">CGMCC 1.10370</strain>
    </source>
</reference>
<dbReference type="EMBL" id="FOMH01000015">
    <property type="protein sequence ID" value="SFD94170.1"/>
    <property type="molecule type" value="Genomic_DNA"/>
</dbReference>
<dbReference type="OrthoDB" id="1365092at2"/>
<sequence>MSTNHNRIKVADLETNQPNKILKTNQNGELEFSDVENQQGNTKYKIFTAILNQTGTNPPVARVLENTLGDISFSYLARGTYIATLNNGFPEGKTFTMASAANTNININNMYVGRIDDHTIRMICYSNSYTSDGINTMLQIKVYS</sequence>
<keyword evidence="2" id="KW-1185">Reference proteome</keyword>
<evidence type="ECO:0000313" key="2">
    <source>
        <dbReference type="Proteomes" id="UP000199672"/>
    </source>
</evidence>
<organism evidence="1 2">
    <name type="scientific">Flavobacterium phragmitis</name>
    <dbReference type="NCBI Taxonomy" id="739143"/>
    <lineage>
        <taxon>Bacteria</taxon>
        <taxon>Pseudomonadati</taxon>
        <taxon>Bacteroidota</taxon>
        <taxon>Flavobacteriia</taxon>
        <taxon>Flavobacteriales</taxon>
        <taxon>Flavobacteriaceae</taxon>
        <taxon>Flavobacterium</taxon>
    </lineage>
</organism>
<accession>A0A1I1WM76</accession>
<dbReference type="Proteomes" id="UP000199672">
    <property type="component" value="Unassembled WGS sequence"/>
</dbReference>